<evidence type="ECO:0000256" key="2">
    <source>
        <dbReference type="ARBA" id="ARBA00022737"/>
    </source>
</evidence>
<comment type="caution">
    <text evidence="10">The sequence shown here is derived from an EMBL/GenBank/DDBJ whole genome shotgun (WGS) entry which is preliminary data.</text>
</comment>
<dbReference type="Pfam" id="PF01753">
    <property type="entry name" value="zf-MYND"/>
    <property type="match status" value="1"/>
</dbReference>
<reference evidence="11" key="1">
    <citation type="journal article" date="2023" name="Commun. Biol.">
        <title>Genome analysis of Parmales, the sister group of diatoms, reveals the evolutionary specialization of diatoms from phago-mixotrophs to photoautotrophs.</title>
        <authorList>
            <person name="Ban H."/>
            <person name="Sato S."/>
            <person name="Yoshikawa S."/>
            <person name="Yamada K."/>
            <person name="Nakamura Y."/>
            <person name="Ichinomiya M."/>
            <person name="Sato N."/>
            <person name="Blanc-Mathieu R."/>
            <person name="Endo H."/>
            <person name="Kuwata A."/>
            <person name="Ogata H."/>
        </authorList>
    </citation>
    <scope>NUCLEOTIDE SEQUENCE [LARGE SCALE GENOMIC DNA]</scope>
    <source>
        <strain evidence="11">NIES 3699</strain>
    </source>
</reference>
<dbReference type="PANTHER" id="PTHR24198:SF165">
    <property type="entry name" value="ANKYRIN REPEAT-CONTAINING PROTEIN-RELATED"/>
    <property type="match status" value="1"/>
</dbReference>
<dbReference type="PROSITE" id="PS50297">
    <property type="entry name" value="ANK_REP_REGION"/>
    <property type="match status" value="1"/>
</dbReference>
<evidence type="ECO:0000259" key="9">
    <source>
        <dbReference type="PROSITE" id="PS51083"/>
    </source>
</evidence>
<evidence type="ECO:0000256" key="3">
    <source>
        <dbReference type="ARBA" id="ARBA00022771"/>
    </source>
</evidence>
<dbReference type="Proteomes" id="UP001165160">
    <property type="component" value="Unassembled WGS sequence"/>
</dbReference>
<evidence type="ECO:0000256" key="5">
    <source>
        <dbReference type="ARBA" id="ARBA00023043"/>
    </source>
</evidence>
<dbReference type="InterPro" id="IPR036770">
    <property type="entry name" value="Ankyrin_rpt-contain_sf"/>
</dbReference>
<dbReference type="PROSITE" id="PS51083">
    <property type="entry name" value="ZF_HIT"/>
    <property type="match status" value="1"/>
</dbReference>
<keyword evidence="1" id="KW-0479">Metal-binding</keyword>
<evidence type="ECO:0000259" key="8">
    <source>
        <dbReference type="PROSITE" id="PS50865"/>
    </source>
</evidence>
<feature type="domain" description="MYND-type" evidence="8">
    <location>
        <begin position="491"/>
        <end position="528"/>
    </location>
</feature>
<keyword evidence="3 7" id="KW-0863">Zinc-finger</keyword>
<organism evidence="10 11">
    <name type="scientific">Triparma verrucosa</name>
    <dbReference type="NCBI Taxonomy" id="1606542"/>
    <lineage>
        <taxon>Eukaryota</taxon>
        <taxon>Sar</taxon>
        <taxon>Stramenopiles</taxon>
        <taxon>Ochrophyta</taxon>
        <taxon>Bolidophyceae</taxon>
        <taxon>Parmales</taxon>
        <taxon>Triparmaceae</taxon>
        <taxon>Triparma</taxon>
    </lineage>
</organism>
<dbReference type="CDD" id="cd23024">
    <property type="entry name" value="zf-HIT_ZNHIT2-3"/>
    <property type="match status" value="1"/>
</dbReference>
<evidence type="ECO:0000256" key="1">
    <source>
        <dbReference type="ARBA" id="ARBA00022723"/>
    </source>
</evidence>
<evidence type="ECO:0000256" key="4">
    <source>
        <dbReference type="ARBA" id="ARBA00022833"/>
    </source>
</evidence>
<feature type="domain" description="HIT-type" evidence="9">
    <location>
        <begin position="491"/>
        <end position="529"/>
    </location>
</feature>
<keyword evidence="5 6" id="KW-0040">ANK repeat</keyword>
<dbReference type="PROSITE" id="PS50865">
    <property type="entry name" value="ZF_MYND_2"/>
    <property type="match status" value="1"/>
</dbReference>
<keyword evidence="11" id="KW-1185">Reference proteome</keyword>
<dbReference type="SMART" id="SM00248">
    <property type="entry name" value="ANK"/>
    <property type="match status" value="3"/>
</dbReference>
<dbReference type="Gene3D" id="1.25.40.20">
    <property type="entry name" value="Ankyrin repeat-containing domain"/>
    <property type="match status" value="1"/>
</dbReference>
<name>A0A9W7BGJ7_9STRA</name>
<protein>
    <submittedName>
        <fullName evidence="10">Uncharacterized protein</fullName>
    </submittedName>
</protein>
<dbReference type="InterPro" id="IPR002110">
    <property type="entry name" value="Ankyrin_rpt"/>
</dbReference>
<evidence type="ECO:0000313" key="10">
    <source>
        <dbReference type="EMBL" id="GMH90344.1"/>
    </source>
</evidence>
<keyword evidence="4" id="KW-0862">Zinc</keyword>
<evidence type="ECO:0000256" key="6">
    <source>
        <dbReference type="PROSITE-ProRule" id="PRU00023"/>
    </source>
</evidence>
<dbReference type="AlphaFoldDB" id="A0A9W7BGJ7"/>
<dbReference type="PROSITE" id="PS50088">
    <property type="entry name" value="ANK_REPEAT"/>
    <property type="match status" value="1"/>
</dbReference>
<evidence type="ECO:0000313" key="11">
    <source>
        <dbReference type="Proteomes" id="UP001165160"/>
    </source>
</evidence>
<dbReference type="InterPro" id="IPR007529">
    <property type="entry name" value="Znf_HIT"/>
</dbReference>
<dbReference type="InterPro" id="IPR002893">
    <property type="entry name" value="Znf_MYND"/>
</dbReference>
<dbReference type="PANTHER" id="PTHR24198">
    <property type="entry name" value="ANKYRIN REPEAT AND PROTEIN KINASE DOMAIN-CONTAINING PROTEIN"/>
    <property type="match status" value="1"/>
</dbReference>
<gene>
    <name evidence="10" type="ORF">TrVE_jg12267</name>
</gene>
<dbReference type="SUPFAM" id="SSF144232">
    <property type="entry name" value="HIT/MYND zinc finger-like"/>
    <property type="match status" value="1"/>
</dbReference>
<sequence>MATSSEKTKENFEKRTATSTRNDVAKFVTDALEGTVEINSATDVLHTRKVDTHFTPLQCAVQQSNFNLKLKTAFNARTVLDLIKKGADVNLANPVSKVTPLHLAVKYADFLTVKLLLNNGADINARDNMNRNCLVNATERGNPAVCKLLVEEGLDPSERQEVFYMDGGKRNGMHVNVAEKMMLGDENQLTSWRILGAPSLVDYLSVFSFYLDQKVEIASQHLTKVAAFVQGKGQKNFAFNGDVSYKTALSKRVVGLLFPLRENSNQVIAVTKGCRSMVKVSPQAVDKNSPIIDLSNGAKNGAMHGPKNGPVTMSACLNGTCVLQMYLTNSSSVTHLPNKLVTYLGLSAATVPVSGSFLVNGSKVQKEVRLLKEDIEVNIVGTEIKFQLRADRCIVSDLERFQVCVSDLPHGTLKVKLGDGTNKGPKNSPLALIVTGAEYLPGDSALDLYEDDKKNVMPEIFKTANEEIDLTTGLNDGKELRIDVEGDGDSCGFCQVSFTGLMKCPKCPVKYCSKACQKLDWKAHKKVCCPVAK</sequence>
<evidence type="ECO:0000256" key="7">
    <source>
        <dbReference type="PROSITE-ProRule" id="PRU00134"/>
    </source>
</evidence>
<accession>A0A9W7BGJ7</accession>
<dbReference type="GO" id="GO:0008270">
    <property type="term" value="F:zinc ion binding"/>
    <property type="evidence" value="ECO:0007669"/>
    <property type="project" value="UniProtKB-UniRule"/>
</dbReference>
<dbReference type="EMBL" id="BRXX01000105">
    <property type="protein sequence ID" value="GMH90344.1"/>
    <property type="molecule type" value="Genomic_DNA"/>
</dbReference>
<dbReference type="Gene3D" id="6.10.140.2220">
    <property type="match status" value="1"/>
</dbReference>
<dbReference type="Pfam" id="PF12796">
    <property type="entry name" value="Ank_2"/>
    <property type="match status" value="1"/>
</dbReference>
<proteinExistence type="predicted"/>
<dbReference type="SUPFAM" id="SSF48403">
    <property type="entry name" value="Ankyrin repeat"/>
    <property type="match status" value="1"/>
</dbReference>
<feature type="repeat" description="ANK" evidence="6">
    <location>
        <begin position="96"/>
        <end position="128"/>
    </location>
</feature>
<keyword evidence="2" id="KW-0677">Repeat</keyword>